<dbReference type="SUPFAM" id="SSF51905">
    <property type="entry name" value="FAD/NAD(P)-binding domain"/>
    <property type="match status" value="1"/>
</dbReference>
<evidence type="ECO:0000256" key="9">
    <source>
        <dbReference type="SAM" id="SignalP"/>
    </source>
</evidence>
<dbReference type="GO" id="GO:0001735">
    <property type="term" value="F:prenylcysteine oxidase activity"/>
    <property type="evidence" value="ECO:0007669"/>
    <property type="project" value="InterPro"/>
</dbReference>
<dbReference type="Pfam" id="PF13450">
    <property type="entry name" value="NAD_binding_8"/>
    <property type="match status" value="1"/>
</dbReference>
<dbReference type="PIRSF" id="PIRSF036292">
    <property type="entry name" value="Prenylcysteine_oxidase"/>
    <property type="match status" value="1"/>
</dbReference>
<dbReference type="InterPro" id="IPR010795">
    <property type="entry name" value="Prenylcys_lyase"/>
</dbReference>
<dbReference type="Gene3D" id="3.50.50.60">
    <property type="entry name" value="FAD/NAD(P)-binding domain"/>
    <property type="match status" value="1"/>
</dbReference>
<evidence type="ECO:0000256" key="5">
    <source>
        <dbReference type="ARBA" id="ARBA00022827"/>
    </source>
</evidence>
<reference evidence="11" key="1">
    <citation type="journal article" date="2023" name="PhytoFront">
        <title>Draft Genome Resources of Seven Strains of Tilletia horrida, Causal Agent of Kernel Smut of Rice.</title>
        <authorList>
            <person name="Khanal S."/>
            <person name="Antony Babu S."/>
            <person name="Zhou X.G."/>
        </authorList>
    </citation>
    <scope>NUCLEOTIDE SEQUENCE</scope>
    <source>
        <strain evidence="11">TX6</strain>
    </source>
</reference>
<accession>A0AAN6GRC5</accession>
<evidence type="ECO:0000256" key="1">
    <source>
        <dbReference type="ARBA" id="ARBA00001974"/>
    </source>
</evidence>
<evidence type="ECO:0000256" key="4">
    <source>
        <dbReference type="ARBA" id="ARBA00022729"/>
    </source>
</evidence>
<dbReference type="GO" id="GO:0030328">
    <property type="term" value="P:prenylcysteine catabolic process"/>
    <property type="evidence" value="ECO:0007669"/>
    <property type="project" value="InterPro"/>
</dbReference>
<proteinExistence type="inferred from homology"/>
<evidence type="ECO:0000259" key="10">
    <source>
        <dbReference type="Pfam" id="PF07156"/>
    </source>
</evidence>
<evidence type="ECO:0000256" key="7">
    <source>
        <dbReference type="ARBA" id="ARBA00023180"/>
    </source>
</evidence>
<evidence type="ECO:0000256" key="3">
    <source>
        <dbReference type="ARBA" id="ARBA00022630"/>
    </source>
</evidence>
<dbReference type="PANTHER" id="PTHR15944">
    <property type="entry name" value="FARNESYLCYSTEINE LYASE"/>
    <property type="match status" value="1"/>
</dbReference>
<dbReference type="PRINTS" id="PR00419">
    <property type="entry name" value="ADXRDTASE"/>
</dbReference>
<dbReference type="Pfam" id="PF07156">
    <property type="entry name" value="Prenylcys_lyase"/>
    <property type="match status" value="1"/>
</dbReference>
<name>A0AAN6GRC5_9BASI</name>
<keyword evidence="3" id="KW-0285">Flavoprotein</keyword>
<feature type="region of interest" description="Disordered" evidence="8">
    <location>
        <begin position="601"/>
        <end position="623"/>
    </location>
</feature>
<keyword evidence="6" id="KW-0560">Oxidoreductase</keyword>
<dbReference type="InterPro" id="IPR017046">
    <property type="entry name" value="Prenylcysteine_Oxase1"/>
</dbReference>
<keyword evidence="5" id="KW-0274">FAD</keyword>
<evidence type="ECO:0000313" key="12">
    <source>
        <dbReference type="Proteomes" id="UP001176517"/>
    </source>
</evidence>
<evidence type="ECO:0000256" key="8">
    <source>
        <dbReference type="SAM" id="MobiDB-lite"/>
    </source>
</evidence>
<organism evidence="11 12">
    <name type="scientific">Tilletia horrida</name>
    <dbReference type="NCBI Taxonomy" id="155126"/>
    <lineage>
        <taxon>Eukaryota</taxon>
        <taxon>Fungi</taxon>
        <taxon>Dikarya</taxon>
        <taxon>Basidiomycota</taxon>
        <taxon>Ustilaginomycotina</taxon>
        <taxon>Exobasidiomycetes</taxon>
        <taxon>Tilletiales</taxon>
        <taxon>Tilletiaceae</taxon>
        <taxon>Tilletia</taxon>
    </lineage>
</organism>
<feature type="domain" description="Prenylcysteine lyase" evidence="10">
    <location>
        <begin position="177"/>
        <end position="587"/>
    </location>
</feature>
<keyword evidence="7" id="KW-0325">Glycoprotein</keyword>
<feature type="chain" id="PRO_5042837476" description="Prenylcysteine lyase domain-containing protein" evidence="9">
    <location>
        <begin position="23"/>
        <end position="633"/>
    </location>
</feature>
<evidence type="ECO:0000256" key="2">
    <source>
        <dbReference type="ARBA" id="ARBA00009967"/>
    </source>
</evidence>
<gene>
    <name evidence="11" type="ORF">OC846_002354</name>
</gene>
<keyword evidence="12" id="KW-1185">Reference proteome</keyword>
<dbReference type="EMBL" id="JAPDMZ010000045">
    <property type="protein sequence ID" value="KAK0553823.1"/>
    <property type="molecule type" value="Genomic_DNA"/>
</dbReference>
<dbReference type="Proteomes" id="UP001176517">
    <property type="component" value="Unassembled WGS sequence"/>
</dbReference>
<dbReference type="PANTHER" id="PTHR15944:SF0">
    <property type="entry name" value="PRENYLCYSTEINE LYASE DOMAIN-CONTAINING PROTEIN"/>
    <property type="match status" value="1"/>
</dbReference>
<dbReference type="GO" id="GO:0030327">
    <property type="term" value="P:prenylated protein catabolic process"/>
    <property type="evidence" value="ECO:0007669"/>
    <property type="project" value="TreeGrafter"/>
</dbReference>
<evidence type="ECO:0000256" key="6">
    <source>
        <dbReference type="ARBA" id="ARBA00023002"/>
    </source>
</evidence>
<keyword evidence="4 9" id="KW-0732">Signal</keyword>
<dbReference type="InterPro" id="IPR036188">
    <property type="entry name" value="FAD/NAD-bd_sf"/>
</dbReference>
<comment type="caution">
    <text evidence="11">The sequence shown here is derived from an EMBL/GenBank/DDBJ whole genome shotgun (WGS) entry which is preliminary data.</text>
</comment>
<feature type="compositionally biased region" description="Basic and acidic residues" evidence="8">
    <location>
        <begin position="601"/>
        <end position="618"/>
    </location>
</feature>
<comment type="cofactor">
    <cofactor evidence="1">
        <name>FAD</name>
        <dbReference type="ChEBI" id="CHEBI:57692"/>
    </cofactor>
</comment>
<comment type="similarity">
    <text evidence="2">Belongs to the prenylcysteine oxidase family.</text>
</comment>
<sequence>MLHKSLACAALLALSFVLLAHADQHSFLRPQYVNLPVSIPKRVAIIGGGAGGSSAAYFLSRSGQHIEITLFEKSTRLGGRSTTIPAFAKDAEHGVDIDQEWTRGASLDTDDHALPPEYAPIELGASIFVSANRNLVRAAELFGLNTTTGGIGLDDDDSGVGTSIWDGQQFVYEGLDGSWWNSARMIWRYGYSPLTMRNLVGGLINTFTKLYDPSFLHRPKTETGNNKYKTISGFPWSTIESLAQRMKFNELTSQTAEAWFYAKGVGKLFIEEVIEAATRVNYGQTTNLMHALGGGVSLAASGAVSIVGGNWQIFDKMAQQSGAVVLHGMEGDVTGLVKFEGGWTEAVKQGYMSEKEAKGCSRSNDPGKWYLATRAGKGYTFDAVLMAAPFHTSGVAILNSPAATSIPPQKYVHLHVTILITSSPRPRSEAFGRGPQDKIPRTILTTGIGARRGGKAPDFNSLSYLRRLPRLPKKNSRQTADFRPPLIQADADIQDDKGSDFLVKLFSPARLSDERLAELFGAGTVKWVYRKEWDAYPVLEPTSDFPPIVVDEGLYYLNALEPMISTMETSTVSARNAVGLLLEKWYGSDLVHGGEDCPWGRKTEDTSKTDAQAPHKEGLAGNDDWAGWGCHSG</sequence>
<evidence type="ECO:0000313" key="11">
    <source>
        <dbReference type="EMBL" id="KAK0553823.1"/>
    </source>
</evidence>
<protein>
    <recommendedName>
        <fullName evidence="10">Prenylcysteine lyase domain-containing protein</fullName>
    </recommendedName>
</protein>
<dbReference type="AlphaFoldDB" id="A0AAN6GRC5"/>
<feature type="signal peptide" evidence="9">
    <location>
        <begin position="1"/>
        <end position="22"/>
    </location>
</feature>